<evidence type="ECO:0000313" key="2">
    <source>
        <dbReference type="EnsemblMetazoa" id="ASIC005847-PA"/>
    </source>
</evidence>
<proteinExistence type="predicted"/>
<name>A0A084VKF5_ANOSI</name>
<accession>A0A084VKF5</accession>
<gene>
    <name evidence="1" type="ORF">ZHAS_00005847</name>
</gene>
<sequence>MKPTDKPVNAANRDTNLRFSARVSRVTVGMIRPELPVRINGDGAGVNSRNFDSPISEGGFSSQKALRIVSDDSIHERLTFVWPEKCPPD</sequence>
<dbReference type="Proteomes" id="UP000030765">
    <property type="component" value="Unassembled WGS sequence"/>
</dbReference>
<keyword evidence="3" id="KW-1185">Reference proteome</keyword>
<evidence type="ECO:0000313" key="1">
    <source>
        <dbReference type="EMBL" id="KFB38449.1"/>
    </source>
</evidence>
<dbReference type="EnsemblMetazoa" id="ASIC005847-RA">
    <property type="protein sequence ID" value="ASIC005847-PA"/>
    <property type="gene ID" value="ASIC005847"/>
</dbReference>
<protein>
    <submittedName>
        <fullName evidence="1 2">Hydrolase</fullName>
    </submittedName>
</protein>
<dbReference type="VEuPathDB" id="VectorBase:ASIC005847"/>
<dbReference type="GO" id="GO:0016787">
    <property type="term" value="F:hydrolase activity"/>
    <property type="evidence" value="ECO:0007669"/>
    <property type="project" value="UniProtKB-KW"/>
</dbReference>
<dbReference type="EMBL" id="KE524948">
    <property type="protein sequence ID" value="KFB38449.1"/>
    <property type="molecule type" value="Genomic_DNA"/>
</dbReference>
<reference evidence="2" key="2">
    <citation type="submission" date="2020-05" db="UniProtKB">
        <authorList>
            <consortium name="EnsemblMetazoa"/>
        </authorList>
    </citation>
    <scope>IDENTIFICATION</scope>
</reference>
<organism evidence="1">
    <name type="scientific">Anopheles sinensis</name>
    <name type="common">Mosquito</name>
    <dbReference type="NCBI Taxonomy" id="74873"/>
    <lineage>
        <taxon>Eukaryota</taxon>
        <taxon>Metazoa</taxon>
        <taxon>Ecdysozoa</taxon>
        <taxon>Arthropoda</taxon>
        <taxon>Hexapoda</taxon>
        <taxon>Insecta</taxon>
        <taxon>Pterygota</taxon>
        <taxon>Neoptera</taxon>
        <taxon>Endopterygota</taxon>
        <taxon>Diptera</taxon>
        <taxon>Nematocera</taxon>
        <taxon>Culicoidea</taxon>
        <taxon>Culicidae</taxon>
        <taxon>Anophelinae</taxon>
        <taxon>Anopheles</taxon>
    </lineage>
</organism>
<reference evidence="1 3" key="1">
    <citation type="journal article" date="2014" name="BMC Genomics">
        <title>Genome sequence of Anopheles sinensis provides insight into genetics basis of mosquito competence for malaria parasites.</title>
        <authorList>
            <person name="Zhou D."/>
            <person name="Zhang D."/>
            <person name="Ding G."/>
            <person name="Shi L."/>
            <person name="Hou Q."/>
            <person name="Ye Y."/>
            <person name="Xu Y."/>
            <person name="Zhou H."/>
            <person name="Xiong C."/>
            <person name="Li S."/>
            <person name="Yu J."/>
            <person name="Hong S."/>
            <person name="Yu X."/>
            <person name="Zou P."/>
            <person name="Chen C."/>
            <person name="Chang X."/>
            <person name="Wang W."/>
            <person name="Lv Y."/>
            <person name="Sun Y."/>
            <person name="Ma L."/>
            <person name="Shen B."/>
            <person name="Zhu C."/>
        </authorList>
    </citation>
    <scope>NUCLEOTIDE SEQUENCE [LARGE SCALE GENOMIC DNA]</scope>
</reference>
<keyword evidence="1" id="KW-0378">Hydrolase</keyword>
<dbReference type="EMBL" id="ATLV01014206">
    <property type="status" value="NOT_ANNOTATED_CDS"/>
    <property type="molecule type" value="Genomic_DNA"/>
</dbReference>
<evidence type="ECO:0000313" key="3">
    <source>
        <dbReference type="Proteomes" id="UP000030765"/>
    </source>
</evidence>
<dbReference type="AlphaFoldDB" id="A0A084VKF5"/>